<dbReference type="AlphaFoldDB" id="A0A182XS81"/>
<evidence type="ECO:0000313" key="2">
    <source>
        <dbReference type="Proteomes" id="UP000076407"/>
    </source>
</evidence>
<evidence type="ECO:0000313" key="1">
    <source>
        <dbReference type="EnsemblMetazoa" id="AQUA014695-PA"/>
    </source>
</evidence>
<protein>
    <submittedName>
        <fullName evidence="1">Uncharacterized protein</fullName>
    </submittedName>
</protein>
<sequence length="76" mass="8720">MQREGRGDDVRCSFLIVTHTSITSETRQAVAIDIDLEPPLPPLIAFIESERSFICWRRLIKHNSPQKNAELNRAKC</sequence>
<proteinExistence type="predicted"/>
<dbReference type="EnsemblMetazoa" id="AQUA014695-RA">
    <property type="protein sequence ID" value="AQUA014695-PA"/>
    <property type="gene ID" value="AQUA014695"/>
</dbReference>
<dbReference type="Proteomes" id="UP000076407">
    <property type="component" value="Unassembled WGS sequence"/>
</dbReference>
<reference evidence="1" key="1">
    <citation type="submission" date="2020-05" db="UniProtKB">
        <authorList>
            <consortium name="EnsemblMetazoa"/>
        </authorList>
    </citation>
    <scope>IDENTIFICATION</scope>
    <source>
        <strain evidence="1">SANGQUA</strain>
    </source>
</reference>
<dbReference type="VEuPathDB" id="VectorBase:AQUA014695"/>
<organism evidence="1 2">
    <name type="scientific">Anopheles quadriannulatus</name>
    <name type="common">Mosquito</name>
    <dbReference type="NCBI Taxonomy" id="34691"/>
    <lineage>
        <taxon>Eukaryota</taxon>
        <taxon>Metazoa</taxon>
        <taxon>Ecdysozoa</taxon>
        <taxon>Arthropoda</taxon>
        <taxon>Hexapoda</taxon>
        <taxon>Insecta</taxon>
        <taxon>Pterygota</taxon>
        <taxon>Neoptera</taxon>
        <taxon>Endopterygota</taxon>
        <taxon>Diptera</taxon>
        <taxon>Nematocera</taxon>
        <taxon>Culicoidea</taxon>
        <taxon>Culicidae</taxon>
        <taxon>Anophelinae</taxon>
        <taxon>Anopheles</taxon>
    </lineage>
</organism>
<name>A0A182XS81_ANOQN</name>
<accession>A0A182XS81</accession>
<keyword evidence="2" id="KW-1185">Reference proteome</keyword>